<dbReference type="EMBL" id="CAJNOJ010000384">
    <property type="protein sequence ID" value="CAF1426953.1"/>
    <property type="molecule type" value="Genomic_DNA"/>
</dbReference>
<dbReference type="InterPro" id="IPR051055">
    <property type="entry name" value="PIF1_helicase"/>
</dbReference>
<evidence type="ECO:0000313" key="1">
    <source>
        <dbReference type="EMBL" id="CAF1426953.1"/>
    </source>
</evidence>
<accession>A0A815MMZ1</accession>
<evidence type="ECO:0000313" key="2">
    <source>
        <dbReference type="Proteomes" id="UP000663852"/>
    </source>
</evidence>
<gene>
    <name evidence="1" type="ORF">EDS130_LOCUS37930</name>
</gene>
<dbReference type="AlphaFoldDB" id="A0A815MMZ1"/>
<sequence length="195" mass="22104">MPDRICNDIKVFYEIDKKGNQVKSCQRRYSKILHAPLRLAKNARIMITNNICVADGLANGVTGRIVDFIENKYKEIVRIVIKCDSPSAGTLHRTSCQHCHNRDTVCVERNNENDDKYENSSTDSSSNKQLPLKLSRAMTIHKTQGLTVDELILSTKDLFGCGMGYTGLYRNKRIKSLFLKDLHLEKFYCDEGVGG</sequence>
<reference evidence="1" key="1">
    <citation type="submission" date="2021-02" db="EMBL/GenBank/DDBJ databases">
        <authorList>
            <person name="Nowell W R."/>
        </authorList>
    </citation>
    <scope>NUCLEOTIDE SEQUENCE</scope>
</reference>
<comment type="caution">
    <text evidence="1">The sequence shown here is derived from an EMBL/GenBank/DDBJ whole genome shotgun (WGS) entry which is preliminary data.</text>
</comment>
<dbReference type="InterPro" id="IPR027417">
    <property type="entry name" value="P-loop_NTPase"/>
</dbReference>
<dbReference type="PANTHER" id="PTHR47642">
    <property type="entry name" value="ATP-DEPENDENT DNA HELICASE"/>
    <property type="match status" value="1"/>
</dbReference>
<dbReference type="CDD" id="cd18809">
    <property type="entry name" value="SF1_C_RecD"/>
    <property type="match status" value="1"/>
</dbReference>
<proteinExistence type="predicted"/>
<evidence type="ECO:0008006" key="3">
    <source>
        <dbReference type="Google" id="ProtNLM"/>
    </source>
</evidence>
<name>A0A815MMZ1_ADIRI</name>
<dbReference type="OrthoDB" id="10058097at2759"/>
<organism evidence="1 2">
    <name type="scientific">Adineta ricciae</name>
    <name type="common">Rotifer</name>
    <dbReference type="NCBI Taxonomy" id="249248"/>
    <lineage>
        <taxon>Eukaryota</taxon>
        <taxon>Metazoa</taxon>
        <taxon>Spiralia</taxon>
        <taxon>Gnathifera</taxon>
        <taxon>Rotifera</taxon>
        <taxon>Eurotatoria</taxon>
        <taxon>Bdelloidea</taxon>
        <taxon>Adinetida</taxon>
        <taxon>Adinetidae</taxon>
        <taxon>Adineta</taxon>
    </lineage>
</organism>
<protein>
    <recommendedName>
        <fullName evidence="3">DNA helicase</fullName>
    </recommendedName>
</protein>
<dbReference type="SUPFAM" id="SSF52540">
    <property type="entry name" value="P-loop containing nucleoside triphosphate hydrolases"/>
    <property type="match status" value="1"/>
</dbReference>
<dbReference type="Proteomes" id="UP000663852">
    <property type="component" value="Unassembled WGS sequence"/>
</dbReference>